<dbReference type="Proteomes" id="UP000027222">
    <property type="component" value="Unassembled WGS sequence"/>
</dbReference>
<feature type="compositionally biased region" description="Polar residues" evidence="1">
    <location>
        <begin position="181"/>
        <end position="197"/>
    </location>
</feature>
<dbReference type="AlphaFoldDB" id="A0A067SEM7"/>
<sequence length="526" mass="59714">MDEQDMETTDYQNTVPPNASGRIAASLDNLSQTSPLLLMDDGLDAAPYVHMDQRELDQRRGNNSSSFQQSSWADAAVPFQQQQGLYSSVVQPMPSRPTGPYIPLQSYSGPWPQEQNMDIFGDPQGSTNVFFQQTDNIMAQDSRPHESRLRTQQRTYESSHGHQQNCGHIPNCLYHRMDVAASSQPGPSFQARGQSPEKTAPMVHQFHEQTSTDGHTPTTKPASKPAQSVTQVGLNFFQYNPAKAIAKANSKANSKPNSKRSLQKSGKGSTQTPEKALDFDQQRWSESYFVAVALGLGLLHPPTVDDFDADPIWVTAFQTTMNATLLIYPDTQDADQNLFKRLFINNMVVECKAAMRLCYDLVCRQYWFDCMKKEDIQDAPIMAKLRNMAHCHEDLVNVEGYRSHFDAWVTRDFLIALKFGTVRSPAVVHPAAFPKGFRRRMLAVGNVSALRIFEGWRTGEFVEFDDNKFFGLMLPRYIDELERASKDEHTSNELDKMLEFWWLRGQQLSREPEQPRDYTLHLPSLL</sequence>
<dbReference type="EMBL" id="KL142471">
    <property type="protein sequence ID" value="KDR65228.1"/>
    <property type="molecule type" value="Genomic_DNA"/>
</dbReference>
<reference evidence="3" key="1">
    <citation type="journal article" date="2014" name="Proc. Natl. Acad. Sci. U.S.A.">
        <title>Extensive sampling of basidiomycete genomes demonstrates inadequacy of the white-rot/brown-rot paradigm for wood decay fungi.</title>
        <authorList>
            <person name="Riley R."/>
            <person name="Salamov A.A."/>
            <person name="Brown D.W."/>
            <person name="Nagy L.G."/>
            <person name="Floudas D."/>
            <person name="Held B.W."/>
            <person name="Levasseur A."/>
            <person name="Lombard V."/>
            <person name="Morin E."/>
            <person name="Otillar R."/>
            <person name="Lindquist E.A."/>
            <person name="Sun H."/>
            <person name="LaButti K.M."/>
            <person name="Schmutz J."/>
            <person name="Jabbour D."/>
            <person name="Luo H."/>
            <person name="Baker S.E."/>
            <person name="Pisabarro A.G."/>
            <person name="Walton J.D."/>
            <person name="Blanchette R.A."/>
            <person name="Henrissat B."/>
            <person name="Martin F."/>
            <person name="Cullen D."/>
            <person name="Hibbett D.S."/>
            <person name="Grigoriev I.V."/>
        </authorList>
    </citation>
    <scope>NUCLEOTIDE SEQUENCE [LARGE SCALE GENOMIC DNA]</scope>
    <source>
        <strain evidence="3">CBS 339.88</strain>
    </source>
</reference>
<feature type="compositionally biased region" description="Polar residues" evidence="1">
    <location>
        <begin position="263"/>
        <end position="273"/>
    </location>
</feature>
<evidence type="ECO:0000313" key="2">
    <source>
        <dbReference type="EMBL" id="KDR65228.1"/>
    </source>
</evidence>
<evidence type="ECO:0000313" key="3">
    <source>
        <dbReference type="Proteomes" id="UP000027222"/>
    </source>
</evidence>
<organism evidence="2 3">
    <name type="scientific">Galerina marginata (strain CBS 339.88)</name>
    <dbReference type="NCBI Taxonomy" id="685588"/>
    <lineage>
        <taxon>Eukaryota</taxon>
        <taxon>Fungi</taxon>
        <taxon>Dikarya</taxon>
        <taxon>Basidiomycota</taxon>
        <taxon>Agaricomycotina</taxon>
        <taxon>Agaricomycetes</taxon>
        <taxon>Agaricomycetidae</taxon>
        <taxon>Agaricales</taxon>
        <taxon>Agaricineae</taxon>
        <taxon>Strophariaceae</taxon>
        <taxon>Galerina</taxon>
    </lineage>
</organism>
<name>A0A067SEM7_GALM3</name>
<feature type="region of interest" description="Disordered" evidence="1">
    <location>
        <begin position="247"/>
        <end position="275"/>
    </location>
</feature>
<protein>
    <submittedName>
        <fullName evidence="2">Uncharacterized protein</fullName>
    </submittedName>
</protein>
<keyword evidence="3" id="KW-1185">Reference proteome</keyword>
<feature type="region of interest" description="Disordered" evidence="1">
    <location>
        <begin position="1"/>
        <end position="22"/>
    </location>
</feature>
<feature type="region of interest" description="Disordered" evidence="1">
    <location>
        <begin position="181"/>
        <end position="200"/>
    </location>
</feature>
<accession>A0A067SEM7</accession>
<gene>
    <name evidence="2" type="ORF">GALMADRAFT_217633</name>
</gene>
<proteinExistence type="predicted"/>
<evidence type="ECO:0000256" key="1">
    <source>
        <dbReference type="SAM" id="MobiDB-lite"/>
    </source>
</evidence>
<dbReference type="HOGENOM" id="CLU_517820_0_0_1"/>
<feature type="compositionally biased region" description="Low complexity" evidence="1">
    <location>
        <begin position="247"/>
        <end position="256"/>
    </location>
</feature>